<dbReference type="RefSeq" id="WP_078054678.1">
    <property type="nucleotide sequence ID" value="NZ_FNNG01000012.1"/>
</dbReference>
<feature type="domain" description="Schlafen AlbA-2" evidence="1">
    <location>
        <begin position="19"/>
        <end position="148"/>
    </location>
</feature>
<gene>
    <name evidence="2" type="ORF">SAMN05660923_02412</name>
</gene>
<keyword evidence="2" id="KW-0238">DNA-binding</keyword>
<dbReference type="PANTHER" id="PTHR30595">
    <property type="entry name" value="GLPR-RELATED TRANSCRIPTIONAL REPRESSOR"/>
    <property type="match status" value="1"/>
</dbReference>
<sequence>MNYINIKSKIKNLIDRKSEGEYWDFKQEWHKDNERLLHDILCFANTVHDKDCYLIIGVSDSGEIVGVGEENRRRQADILDLLSNTVFAGDNIPEVRLDTIKIEGKEIDVLTIFNSYNVPFYLKTRGKKYNNIREGYIYTRIGDRNTPINQNATIQQIEMLWKKRFGLTQPPLLQIAKRLENKLEWSQNENTYYNIYKPEFKLEVEYDDEYDRDAGEFYVYSQRNSRFMYKNLKIMCSGTVLKEFQLVVLDSGRYETPVPRWGFAGYDEWGHNHKFTYKYFLKDSIDYKLQQFLFDEENEEEVYAKRRFDEVVLYFENEEEKSEFEFYVENKQDLIESYIVEADKRYYKIDISNEFYAKECKRRLSTGLTLNRALYEFRALYK</sequence>
<reference evidence="2 3" key="1">
    <citation type="submission" date="2016-10" db="EMBL/GenBank/DDBJ databases">
        <authorList>
            <person name="de Groot N.N."/>
        </authorList>
    </citation>
    <scope>NUCLEOTIDE SEQUENCE [LARGE SCALE GENOMIC DNA]</scope>
    <source>
        <strain evidence="2 3">DSM 23310</strain>
    </source>
</reference>
<evidence type="ECO:0000313" key="3">
    <source>
        <dbReference type="Proteomes" id="UP000198828"/>
    </source>
</evidence>
<dbReference type="AlphaFoldDB" id="A0A1H3C832"/>
<proteinExistence type="predicted"/>
<dbReference type="OrthoDB" id="869451at2"/>
<dbReference type="EMBL" id="FNNG01000012">
    <property type="protein sequence ID" value="SDX50271.1"/>
    <property type="molecule type" value="Genomic_DNA"/>
</dbReference>
<dbReference type="Gene3D" id="3.30.950.30">
    <property type="entry name" value="Schlafen, AAA domain"/>
    <property type="match status" value="1"/>
</dbReference>
<dbReference type="GO" id="GO:0003677">
    <property type="term" value="F:DNA binding"/>
    <property type="evidence" value="ECO:0007669"/>
    <property type="project" value="UniProtKB-KW"/>
</dbReference>
<dbReference type="InterPro" id="IPR007421">
    <property type="entry name" value="Schlafen_AlbA_2_dom"/>
</dbReference>
<organism evidence="2 3">
    <name type="scientific">Tepidimicrobium xylanilyticum</name>
    <dbReference type="NCBI Taxonomy" id="1123352"/>
    <lineage>
        <taxon>Bacteria</taxon>
        <taxon>Bacillati</taxon>
        <taxon>Bacillota</taxon>
        <taxon>Tissierellia</taxon>
        <taxon>Tissierellales</taxon>
        <taxon>Tepidimicrobiaceae</taxon>
        <taxon>Tepidimicrobium</taxon>
    </lineage>
</organism>
<dbReference type="InterPro" id="IPR038461">
    <property type="entry name" value="Schlafen_AlbA_2_dom_sf"/>
</dbReference>
<accession>A0A1H3C832</accession>
<evidence type="ECO:0000313" key="2">
    <source>
        <dbReference type="EMBL" id="SDX50271.1"/>
    </source>
</evidence>
<keyword evidence="3" id="KW-1185">Reference proteome</keyword>
<name>A0A1H3C832_9FIRM</name>
<dbReference type="Proteomes" id="UP000198828">
    <property type="component" value="Unassembled WGS sequence"/>
</dbReference>
<dbReference type="PANTHER" id="PTHR30595:SF6">
    <property type="entry name" value="SCHLAFEN ALBA-2 DOMAIN-CONTAINING PROTEIN"/>
    <property type="match status" value="1"/>
</dbReference>
<protein>
    <submittedName>
        <fullName evidence="2">Putative DNA-binding domain-containing protein</fullName>
    </submittedName>
</protein>
<evidence type="ECO:0000259" key="1">
    <source>
        <dbReference type="Pfam" id="PF04326"/>
    </source>
</evidence>
<dbReference type="Pfam" id="PF04326">
    <property type="entry name" value="SLFN_AlbA_2"/>
    <property type="match status" value="1"/>
</dbReference>